<organism evidence="6 7">
    <name type="scientific">Modicella reniformis</name>
    <dbReference type="NCBI Taxonomy" id="1440133"/>
    <lineage>
        <taxon>Eukaryota</taxon>
        <taxon>Fungi</taxon>
        <taxon>Fungi incertae sedis</taxon>
        <taxon>Mucoromycota</taxon>
        <taxon>Mortierellomycotina</taxon>
        <taxon>Mortierellomycetes</taxon>
        <taxon>Mortierellales</taxon>
        <taxon>Mortierellaceae</taxon>
        <taxon>Modicella</taxon>
    </lineage>
</organism>
<dbReference type="PRINTS" id="PR00449">
    <property type="entry name" value="RASTRNSFRMNG"/>
</dbReference>
<evidence type="ECO:0000256" key="4">
    <source>
        <dbReference type="ARBA" id="ARBA00023288"/>
    </source>
</evidence>
<dbReference type="PROSITE" id="PS51421">
    <property type="entry name" value="RAS"/>
    <property type="match status" value="1"/>
</dbReference>
<dbReference type="GO" id="GO:0012505">
    <property type="term" value="C:endomembrane system"/>
    <property type="evidence" value="ECO:0007669"/>
    <property type="project" value="UniProtKB-SubCell"/>
</dbReference>
<dbReference type="PROSITE" id="PS51419">
    <property type="entry name" value="RAB"/>
    <property type="match status" value="1"/>
</dbReference>
<evidence type="ECO:0000313" key="6">
    <source>
        <dbReference type="EMBL" id="KAF9926823.1"/>
    </source>
</evidence>
<proteinExistence type="inferred from homology"/>
<comment type="similarity">
    <text evidence="1">Belongs to the small GTPase superfamily. Rab family.</text>
</comment>
<dbReference type="OrthoDB" id="9989112at2759"/>
<keyword evidence="3" id="KW-0342">GTP-binding</keyword>
<dbReference type="SMART" id="SM00174">
    <property type="entry name" value="RHO"/>
    <property type="match status" value="1"/>
</dbReference>
<dbReference type="FunFam" id="3.40.50.300:FF:001447">
    <property type="entry name" value="Ras-related protein Rab-1B"/>
    <property type="match status" value="1"/>
</dbReference>
<dbReference type="InterPro" id="IPR027417">
    <property type="entry name" value="P-loop_NTPase"/>
</dbReference>
<comment type="caution">
    <text evidence="6">The sequence shown here is derived from an EMBL/GenBank/DDBJ whole genome shotgun (WGS) entry which is preliminary data.</text>
</comment>
<dbReference type="AlphaFoldDB" id="A0A9P6IJN5"/>
<keyword evidence="4" id="KW-0449">Lipoprotein</keyword>
<keyword evidence="2" id="KW-0547">Nucleotide-binding</keyword>
<dbReference type="SMART" id="SM00175">
    <property type="entry name" value="RAB"/>
    <property type="match status" value="1"/>
</dbReference>
<dbReference type="Pfam" id="PF00071">
    <property type="entry name" value="Ras"/>
    <property type="match status" value="1"/>
</dbReference>
<dbReference type="PANTHER" id="PTHR47980">
    <property type="entry name" value="LD44762P"/>
    <property type="match status" value="1"/>
</dbReference>
<sequence>VGKSCLLLRFSDDSFTPSFITTIGIDFKIRTIELDGQERFRTITTAYYRGAMGILLVYDVTDERSFSNIRNWFSNIEQHASEGVNKILIGNKCDMPDKKVITKDQGQALADEFGIKFLETSAKSNICVEEAFFSLARWTSDISPTREIAINLYQPIDKHGIRALTSVTKLAKISDQASVFETSGTGT</sequence>
<feature type="non-terminal residue" evidence="6">
    <location>
        <position position="1"/>
    </location>
</feature>
<comment type="subcellular location">
    <subcellularLocation>
        <location evidence="5">Endomembrane system</location>
        <topology evidence="5">Lipid-anchor</topology>
        <orientation evidence="5">Cytoplasmic side</orientation>
    </subcellularLocation>
</comment>
<dbReference type="InterPro" id="IPR001806">
    <property type="entry name" value="Small_GTPase"/>
</dbReference>
<evidence type="ECO:0000256" key="3">
    <source>
        <dbReference type="ARBA" id="ARBA00023134"/>
    </source>
</evidence>
<dbReference type="NCBIfam" id="TIGR00231">
    <property type="entry name" value="small_GTP"/>
    <property type="match status" value="1"/>
</dbReference>
<dbReference type="GO" id="GO:0005525">
    <property type="term" value="F:GTP binding"/>
    <property type="evidence" value="ECO:0007669"/>
    <property type="project" value="UniProtKB-KW"/>
</dbReference>
<gene>
    <name evidence="6" type="primary">SEC4</name>
    <name evidence="6" type="ORF">BGZ65_007093</name>
</gene>
<dbReference type="InterPro" id="IPR005225">
    <property type="entry name" value="Small_GTP-bd"/>
</dbReference>
<evidence type="ECO:0000313" key="7">
    <source>
        <dbReference type="Proteomes" id="UP000749646"/>
    </source>
</evidence>
<dbReference type="SMART" id="SM00173">
    <property type="entry name" value="RAS"/>
    <property type="match status" value="1"/>
</dbReference>
<dbReference type="EMBL" id="JAAAHW010010378">
    <property type="protein sequence ID" value="KAF9926823.1"/>
    <property type="molecule type" value="Genomic_DNA"/>
</dbReference>
<reference evidence="6" key="1">
    <citation type="journal article" date="2020" name="Fungal Divers.">
        <title>Resolving the Mortierellaceae phylogeny through synthesis of multi-gene phylogenetics and phylogenomics.</title>
        <authorList>
            <person name="Vandepol N."/>
            <person name="Liber J."/>
            <person name="Desiro A."/>
            <person name="Na H."/>
            <person name="Kennedy M."/>
            <person name="Barry K."/>
            <person name="Grigoriev I.V."/>
            <person name="Miller A.N."/>
            <person name="O'Donnell K."/>
            <person name="Stajich J.E."/>
            <person name="Bonito G."/>
        </authorList>
    </citation>
    <scope>NUCLEOTIDE SEQUENCE</scope>
    <source>
        <strain evidence="6">MES-2147</strain>
    </source>
</reference>
<evidence type="ECO:0000256" key="5">
    <source>
        <dbReference type="ARBA" id="ARBA00046278"/>
    </source>
</evidence>
<protein>
    <submittedName>
        <fullName evidence="6">GTP-binding protein</fullName>
    </submittedName>
</protein>
<dbReference type="SUPFAM" id="SSF52540">
    <property type="entry name" value="P-loop containing nucleoside triphosphate hydrolases"/>
    <property type="match status" value="1"/>
</dbReference>
<evidence type="ECO:0000256" key="1">
    <source>
        <dbReference type="ARBA" id="ARBA00006270"/>
    </source>
</evidence>
<dbReference type="InterPro" id="IPR050305">
    <property type="entry name" value="Small_GTPase_Rab"/>
</dbReference>
<evidence type="ECO:0000256" key="2">
    <source>
        <dbReference type="ARBA" id="ARBA00022741"/>
    </source>
</evidence>
<name>A0A9P6IJN5_9FUNG</name>
<dbReference type="Gene3D" id="3.40.50.300">
    <property type="entry name" value="P-loop containing nucleotide triphosphate hydrolases"/>
    <property type="match status" value="1"/>
</dbReference>
<keyword evidence="7" id="KW-1185">Reference proteome</keyword>
<dbReference type="GO" id="GO:0003924">
    <property type="term" value="F:GTPase activity"/>
    <property type="evidence" value="ECO:0007669"/>
    <property type="project" value="InterPro"/>
</dbReference>
<dbReference type="Proteomes" id="UP000749646">
    <property type="component" value="Unassembled WGS sequence"/>
</dbReference>
<accession>A0A9P6IJN5</accession>